<dbReference type="OrthoDB" id="3855530at2"/>
<dbReference type="EMBL" id="FMHY01000002">
    <property type="protein sequence ID" value="SCL44416.1"/>
    <property type="molecule type" value="Genomic_DNA"/>
</dbReference>
<organism evidence="2 3">
    <name type="scientific">Micromonospora eburnea</name>
    <dbReference type="NCBI Taxonomy" id="227316"/>
    <lineage>
        <taxon>Bacteria</taxon>
        <taxon>Bacillati</taxon>
        <taxon>Actinomycetota</taxon>
        <taxon>Actinomycetes</taxon>
        <taxon>Micromonosporales</taxon>
        <taxon>Micromonosporaceae</taxon>
        <taxon>Micromonospora</taxon>
    </lineage>
</organism>
<keyword evidence="1" id="KW-1133">Transmembrane helix</keyword>
<keyword evidence="3" id="KW-1185">Reference proteome</keyword>
<evidence type="ECO:0000256" key="1">
    <source>
        <dbReference type="SAM" id="Phobius"/>
    </source>
</evidence>
<keyword evidence="1" id="KW-0812">Transmembrane</keyword>
<evidence type="ECO:0000313" key="3">
    <source>
        <dbReference type="Proteomes" id="UP000199696"/>
    </source>
</evidence>
<sequence>MTAVPAPAVAILVLLVVLALDAWVYTDARERLRRGSPVSVAIGSLRIETPEAWFLGCVILWVVFFPLYLAASGRNPFARQGG</sequence>
<evidence type="ECO:0000313" key="2">
    <source>
        <dbReference type="EMBL" id="SCL44416.1"/>
    </source>
</evidence>
<name>A0A1C6TRI5_9ACTN</name>
<accession>A0A1C6TRI5</accession>
<dbReference type="AlphaFoldDB" id="A0A1C6TRI5"/>
<feature type="transmembrane region" description="Helical" evidence="1">
    <location>
        <begin position="52"/>
        <end position="71"/>
    </location>
</feature>
<proteinExistence type="predicted"/>
<dbReference type="RefSeq" id="WP_141721208.1">
    <property type="nucleotide sequence ID" value="NZ_FMHY01000002.1"/>
</dbReference>
<keyword evidence="1" id="KW-0472">Membrane</keyword>
<protein>
    <submittedName>
        <fullName evidence="2">Uncharacterized protein</fullName>
    </submittedName>
</protein>
<dbReference type="Proteomes" id="UP000199696">
    <property type="component" value="Unassembled WGS sequence"/>
</dbReference>
<gene>
    <name evidence="2" type="ORF">GA0070604_0381</name>
</gene>
<reference evidence="3" key="1">
    <citation type="submission" date="2016-06" db="EMBL/GenBank/DDBJ databases">
        <authorList>
            <person name="Varghese N."/>
            <person name="Submissions Spin"/>
        </authorList>
    </citation>
    <scope>NUCLEOTIDE SEQUENCE [LARGE SCALE GENOMIC DNA]</scope>
    <source>
        <strain evidence="3">DSM 44814</strain>
    </source>
</reference>